<protein>
    <submittedName>
        <fullName evidence="2">Uncharacterized protein</fullName>
    </submittedName>
</protein>
<name>A0A9P8I7V4_9PEZI</name>
<organism evidence="2 3">
    <name type="scientific">Trichoglossum hirsutum</name>
    <dbReference type="NCBI Taxonomy" id="265104"/>
    <lineage>
        <taxon>Eukaryota</taxon>
        <taxon>Fungi</taxon>
        <taxon>Dikarya</taxon>
        <taxon>Ascomycota</taxon>
        <taxon>Pezizomycotina</taxon>
        <taxon>Geoglossomycetes</taxon>
        <taxon>Geoglossales</taxon>
        <taxon>Geoglossaceae</taxon>
        <taxon>Trichoglossum</taxon>
    </lineage>
</organism>
<dbReference type="Proteomes" id="UP000750711">
    <property type="component" value="Unassembled WGS sequence"/>
</dbReference>
<keyword evidence="1" id="KW-0472">Membrane</keyword>
<comment type="caution">
    <text evidence="2">The sequence shown here is derived from an EMBL/GenBank/DDBJ whole genome shotgun (WGS) entry which is preliminary data.</text>
</comment>
<dbReference type="EMBL" id="JAGHQM010003653">
    <property type="protein sequence ID" value="KAH0542445.1"/>
    <property type="molecule type" value="Genomic_DNA"/>
</dbReference>
<keyword evidence="1" id="KW-1133">Transmembrane helix</keyword>
<feature type="non-terminal residue" evidence="2">
    <location>
        <position position="190"/>
    </location>
</feature>
<keyword evidence="1" id="KW-0812">Transmembrane</keyword>
<feature type="non-terminal residue" evidence="2">
    <location>
        <position position="1"/>
    </location>
</feature>
<proteinExistence type="predicted"/>
<gene>
    <name evidence="2" type="ORF">GP486_008642</name>
</gene>
<evidence type="ECO:0000313" key="3">
    <source>
        <dbReference type="Proteomes" id="UP000750711"/>
    </source>
</evidence>
<reference evidence="2" key="1">
    <citation type="submission" date="2021-03" db="EMBL/GenBank/DDBJ databases">
        <title>Comparative genomics and phylogenomic investigation of the class Geoglossomycetes provide insights into ecological specialization and systematics.</title>
        <authorList>
            <person name="Melie T."/>
            <person name="Pirro S."/>
            <person name="Miller A.N."/>
            <person name="Quandt A."/>
        </authorList>
    </citation>
    <scope>NUCLEOTIDE SEQUENCE</scope>
    <source>
        <strain evidence="2">CAQ_001_2017</strain>
    </source>
</reference>
<evidence type="ECO:0000313" key="2">
    <source>
        <dbReference type="EMBL" id="KAH0542445.1"/>
    </source>
</evidence>
<accession>A0A9P8I7V4</accession>
<dbReference type="AlphaFoldDB" id="A0A9P8I7V4"/>
<feature type="transmembrane region" description="Helical" evidence="1">
    <location>
        <begin position="27"/>
        <end position="46"/>
    </location>
</feature>
<sequence length="190" mass="19842">TQANSFAPDIVKTFSEAGLLPTDDDSVLLALIGLFATALGVAVVPFKVAPAPPGFGGEIANSIRSSSDSPTLDKLAVFGDYIGSAAGKARDATDSNTTALFHGDADIGGFHIWNYLKGGQFTLPASSTDESDAANWLETVFIAGGIDALWKSDRTYIVSADSSNCASDSRGPSKLRYCADPPDGRVHYAY</sequence>
<evidence type="ECO:0000256" key="1">
    <source>
        <dbReference type="SAM" id="Phobius"/>
    </source>
</evidence>
<keyword evidence="3" id="KW-1185">Reference proteome</keyword>